<evidence type="ECO:0000313" key="3">
    <source>
        <dbReference type="Proteomes" id="UP000002696"/>
    </source>
</evidence>
<dbReference type="AlphaFoldDB" id="D9QFI4"/>
<dbReference type="BioCyc" id="BSUB633149:G1GM8-3210-MONOMER"/>
<dbReference type="HOGENOM" id="CLU_2116330_0_0_5"/>
<protein>
    <submittedName>
        <fullName evidence="2">Uncharacterized protein</fullName>
    </submittedName>
</protein>
<gene>
    <name evidence="2" type="ordered locus">Bresu_3193</name>
</gene>
<reference evidence="3" key="1">
    <citation type="journal article" date="2011" name="J. Bacteriol.">
        <title>Genome sequences of eight morphologically diverse alphaproteobacteria.</title>
        <authorList>
            <consortium name="US DOE Joint Genome Institute"/>
            <person name="Brown P.J."/>
            <person name="Kysela D.T."/>
            <person name="Buechlein A."/>
            <person name="Hemmerich C."/>
            <person name="Brun Y.V."/>
        </authorList>
    </citation>
    <scope>NUCLEOTIDE SEQUENCE [LARGE SCALE GENOMIC DNA]</scope>
    <source>
        <strain evidence="3">ATCC 15264 / DSM 4735 / LMG 14903 / NBRC 16000 / CB 81</strain>
    </source>
</reference>
<proteinExistence type="predicted"/>
<feature type="region of interest" description="Disordered" evidence="1">
    <location>
        <begin position="69"/>
        <end position="114"/>
    </location>
</feature>
<dbReference type="Proteomes" id="UP000002696">
    <property type="component" value="Chromosome"/>
</dbReference>
<name>D9QFI4_BRESC</name>
<sequence>MSHVIKLAVLSAVTVMGLSTIVPEPASASPMVVQSRMQQMMDRSARRQARLAEDRRFAEEEARMAAEAQAEAARRAQAEAARQAEVQAAAQPADAAEEPSDAAEEPAQTPTPQI</sequence>
<organism evidence="2 3">
    <name type="scientific">Brevundimonas subvibrioides (strain ATCC 15264 / DSM 4735 / LMG 14903 / NBRC 16000 / CB 81)</name>
    <name type="common">Caulobacter subvibrioides</name>
    <dbReference type="NCBI Taxonomy" id="633149"/>
    <lineage>
        <taxon>Bacteria</taxon>
        <taxon>Pseudomonadati</taxon>
        <taxon>Pseudomonadota</taxon>
        <taxon>Alphaproteobacteria</taxon>
        <taxon>Caulobacterales</taxon>
        <taxon>Caulobacteraceae</taxon>
        <taxon>Brevundimonas</taxon>
    </lineage>
</organism>
<dbReference type="InParanoid" id="D9QFI4"/>
<evidence type="ECO:0000256" key="1">
    <source>
        <dbReference type="SAM" id="MobiDB-lite"/>
    </source>
</evidence>
<keyword evidence="3" id="KW-1185">Reference proteome</keyword>
<dbReference type="EMBL" id="CP002102">
    <property type="protein sequence ID" value="ADL02499.1"/>
    <property type="molecule type" value="Genomic_DNA"/>
</dbReference>
<feature type="compositionally biased region" description="Acidic residues" evidence="1">
    <location>
        <begin position="95"/>
        <end position="104"/>
    </location>
</feature>
<evidence type="ECO:0000313" key="2">
    <source>
        <dbReference type="EMBL" id="ADL02499.1"/>
    </source>
</evidence>
<dbReference type="RefSeq" id="WP_013270599.1">
    <property type="nucleotide sequence ID" value="NC_014375.1"/>
</dbReference>
<dbReference type="KEGG" id="bsb:Bresu_3193"/>
<accession>D9QFI4</accession>
<feature type="compositionally biased region" description="Low complexity" evidence="1">
    <location>
        <begin position="78"/>
        <end position="94"/>
    </location>
</feature>